<reference evidence="4" key="1">
    <citation type="journal article" date="2011" name="Genome Biol.">
        <title>Comparative genomics of the social amoebae Dictyostelium discoideum and Dictyostelium purpureum.</title>
        <authorList>
            <consortium name="US DOE Joint Genome Institute (JGI-PGF)"/>
            <person name="Sucgang R."/>
            <person name="Kuo A."/>
            <person name="Tian X."/>
            <person name="Salerno W."/>
            <person name="Parikh A."/>
            <person name="Feasley C.L."/>
            <person name="Dalin E."/>
            <person name="Tu H."/>
            <person name="Huang E."/>
            <person name="Barry K."/>
            <person name="Lindquist E."/>
            <person name="Shapiro H."/>
            <person name="Bruce D."/>
            <person name="Schmutz J."/>
            <person name="Salamov A."/>
            <person name="Fey P."/>
            <person name="Gaudet P."/>
            <person name="Anjard C."/>
            <person name="Babu M.M."/>
            <person name="Basu S."/>
            <person name="Bushmanova Y."/>
            <person name="van der Wel H."/>
            <person name="Katoh-Kurasawa M."/>
            <person name="Dinh C."/>
            <person name="Coutinho P.M."/>
            <person name="Saito T."/>
            <person name="Elias M."/>
            <person name="Schaap P."/>
            <person name="Kay R.R."/>
            <person name="Henrissat B."/>
            <person name="Eichinger L."/>
            <person name="Rivero F."/>
            <person name="Putnam N.H."/>
            <person name="West C.M."/>
            <person name="Loomis W.F."/>
            <person name="Chisholm R.L."/>
            <person name="Shaulsky G."/>
            <person name="Strassmann J.E."/>
            <person name="Queller D.C."/>
            <person name="Kuspa A."/>
            <person name="Grigoriev I.V."/>
        </authorList>
    </citation>
    <scope>NUCLEOTIDE SEQUENCE [LARGE SCALE GENOMIC DNA]</scope>
    <source>
        <strain evidence="4">QSDP1</strain>
    </source>
</reference>
<accession>F0ZMU5</accession>
<keyword evidence="4" id="KW-1185">Reference proteome</keyword>
<organism evidence="3 4">
    <name type="scientific">Dictyostelium purpureum</name>
    <name type="common">Slime mold</name>
    <dbReference type="NCBI Taxonomy" id="5786"/>
    <lineage>
        <taxon>Eukaryota</taxon>
        <taxon>Amoebozoa</taxon>
        <taxon>Evosea</taxon>
        <taxon>Eumycetozoa</taxon>
        <taxon>Dictyostelia</taxon>
        <taxon>Dictyosteliales</taxon>
        <taxon>Dictyosteliaceae</taxon>
        <taxon>Dictyostelium</taxon>
    </lineage>
</organism>
<evidence type="ECO:0000313" key="3">
    <source>
        <dbReference type="EMBL" id="EGC34734.1"/>
    </source>
</evidence>
<name>F0ZMU5_DICPU</name>
<dbReference type="GO" id="GO:0030198">
    <property type="term" value="P:extracellular matrix organization"/>
    <property type="evidence" value="ECO:0000318"/>
    <property type="project" value="GO_Central"/>
</dbReference>
<dbReference type="AlphaFoldDB" id="F0ZMU5"/>
<dbReference type="GO" id="GO:0005201">
    <property type="term" value="F:extracellular matrix structural constituent"/>
    <property type="evidence" value="ECO:0000318"/>
    <property type="project" value="GO_Central"/>
</dbReference>
<evidence type="ECO:0000259" key="2">
    <source>
        <dbReference type="SMART" id="SM01063"/>
    </source>
</evidence>
<dbReference type="InParanoid" id="F0ZMU5"/>
<feature type="signal peptide" evidence="1">
    <location>
        <begin position="1"/>
        <end position="19"/>
    </location>
</feature>
<dbReference type="RefSeq" id="XP_003288734.1">
    <property type="nucleotide sequence ID" value="XM_003288686.1"/>
</dbReference>
<dbReference type="PANTHER" id="PTHR33239:SF17">
    <property type="entry name" value="CARBOHYDRATE BINDING DOMAIN-CONTAINING PROTEIN"/>
    <property type="match status" value="1"/>
</dbReference>
<evidence type="ECO:0000256" key="1">
    <source>
        <dbReference type="SAM" id="SignalP"/>
    </source>
</evidence>
<dbReference type="GO" id="GO:0031012">
    <property type="term" value="C:extracellular matrix"/>
    <property type="evidence" value="ECO:0000318"/>
    <property type="project" value="GO_Central"/>
</dbReference>
<dbReference type="InterPro" id="IPR052879">
    <property type="entry name" value="Dd_Spore_Germination_Stalk"/>
</dbReference>
<dbReference type="KEGG" id="dpp:DICPUDRAFT_92154"/>
<dbReference type="SMART" id="SM01063">
    <property type="entry name" value="CBM49"/>
    <property type="match status" value="1"/>
</dbReference>
<proteinExistence type="predicted"/>
<protein>
    <recommendedName>
        <fullName evidence="2">Carbohydrate binding domain-containing protein</fullName>
    </recommendedName>
</protein>
<dbReference type="InterPro" id="IPR019028">
    <property type="entry name" value="CBM_49"/>
</dbReference>
<dbReference type="EMBL" id="GL871085">
    <property type="protein sequence ID" value="EGC34734.1"/>
    <property type="molecule type" value="Genomic_DNA"/>
</dbReference>
<gene>
    <name evidence="3" type="ORF">DICPUDRAFT_92154</name>
</gene>
<feature type="domain" description="Carbohydrate binding" evidence="2">
    <location>
        <begin position="34"/>
        <end position="127"/>
    </location>
</feature>
<dbReference type="GeneID" id="10499263"/>
<sequence>MKFLSSLLSLLVLIIVVTAKVPTHRNDLTASEQVQLDLYPTGSWIDSKYDNQKFTQYEGVIHNNSPFTLTEVNINILNPNGLHLRDDTIWNMNWRNSYPPHNQFYLPPGESIYQNNVYKFTFIVQGNGYPQLELGSVKYS</sequence>
<feature type="chain" id="PRO_5003265242" description="Carbohydrate binding domain-containing protein" evidence="1">
    <location>
        <begin position="20"/>
        <end position="140"/>
    </location>
</feature>
<dbReference type="VEuPathDB" id="AmoebaDB:DICPUDRAFT_92154"/>
<keyword evidence="1" id="KW-0732">Signal</keyword>
<evidence type="ECO:0000313" key="4">
    <source>
        <dbReference type="Proteomes" id="UP000001064"/>
    </source>
</evidence>
<dbReference type="Proteomes" id="UP000001064">
    <property type="component" value="Unassembled WGS sequence"/>
</dbReference>
<dbReference type="GO" id="GO:0030246">
    <property type="term" value="F:carbohydrate binding"/>
    <property type="evidence" value="ECO:0007669"/>
    <property type="project" value="InterPro"/>
</dbReference>
<dbReference type="PANTHER" id="PTHR33239">
    <property type="entry name" value="CELLULOSE-BINDING DOMAIN-CONTAINING PROTEIN-RELATED"/>
    <property type="match status" value="1"/>
</dbReference>